<name>A0ACD4DH63_9NOCA</name>
<evidence type="ECO:0000313" key="1">
    <source>
        <dbReference type="EMBL" id="UYP19400.1"/>
    </source>
</evidence>
<accession>A0ACD4DH63</accession>
<keyword evidence="2" id="KW-1185">Reference proteome</keyword>
<dbReference type="EMBL" id="CP107551">
    <property type="protein sequence ID" value="UYP19400.1"/>
    <property type="molecule type" value="Genomic_DNA"/>
</dbReference>
<protein>
    <submittedName>
        <fullName evidence="1">Magnesium transporter</fullName>
    </submittedName>
</protein>
<dbReference type="Proteomes" id="UP001156484">
    <property type="component" value="Chromosome"/>
</dbReference>
<organism evidence="1 2">
    <name type="scientific">Rhodococcus sacchari</name>
    <dbReference type="NCBI Taxonomy" id="2962047"/>
    <lineage>
        <taxon>Bacteria</taxon>
        <taxon>Bacillati</taxon>
        <taxon>Actinomycetota</taxon>
        <taxon>Actinomycetes</taxon>
        <taxon>Mycobacteriales</taxon>
        <taxon>Nocardiaceae</taxon>
        <taxon>Rhodococcus</taxon>
    </lineage>
</organism>
<reference evidence="1" key="1">
    <citation type="submission" date="2022-10" db="EMBL/GenBank/DDBJ databases">
        <title>Rhodococcus ferula Z13 complete genome.</title>
        <authorList>
            <person name="Long X."/>
            <person name="Zang M."/>
        </authorList>
    </citation>
    <scope>NUCLEOTIDE SEQUENCE</scope>
    <source>
        <strain evidence="1">Z13</strain>
    </source>
</reference>
<gene>
    <name evidence="1" type="primary">mgtE</name>
    <name evidence="1" type="ORF">OED52_02160</name>
</gene>
<evidence type="ECO:0000313" key="2">
    <source>
        <dbReference type="Proteomes" id="UP001156484"/>
    </source>
</evidence>
<proteinExistence type="predicted"/>
<sequence length="455" mass="48928">MEVMSVDDANTRAATSRLIERAVGEDDLATVHDAIADLDVEHIVDVLERLDRTDRAVLYRLLPKDCAIDVFERLDPSMQSELVRGLRDDQVAAIFADLEPDDRVELLDELPATVASSLMRGLPAADRELTATVLGYPQRAIGRRMSPTFVSLRPDMTVEQAMAAVHRRLDDAETVYTLPVVDDGRVLVGVVGLRAVMNADSGTLVAEVMTEPYWARATDDAEEAARRCAELRLLAMMIVDNEKRLVGILTVDDALRILEIADSEDQARMSGTEPLRSPYLATPIGSLVRSRVVWLLVLALGATLTVQVLEVFESTLDQVVTLALFVPLLIGTGGNTGNQAATTVTRALALDDISPRDIAAVVAREFRVGLSLGLLLGGVAFVLTALVYEPSIGAVIGLTLVSVCTLAATVGGAMPLVARTIRADPAVFSNPFITTFVDATGLVIYFLIAKAVLGI</sequence>